<dbReference type="Pfam" id="PF09536">
    <property type="entry name" value="DUF2378"/>
    <property type="match status" value="1"/>
</dbReference>
<reference evidence="2 3" key="1">
    <citation type="submission" date="2022-11" db="EMBL/GenBank/DDBJ databases">
        <title>Minimal conservation of predation-associated metabolite biosynthetic gene clusters underscores biosynthetic potential of Myxococcota including descriptions for ten novel species: Archangium lansinium sp. nov., Myxococcus landrumus sp. nov., Nannocystis bai.</title>
        <authorList>
            <person name="Ahearne A."/>
            <person name="Stevens C."/>
            <person name="Phillips K."/>
        </authorList>
    </citation>
    <scope>NUCLEOTIDE SEQUENCE [LARGE SCALE GENOMIC DNA]</scope>
    <source>
        <strain evidence="2 3">MIWBW</strain>
    </source>
</reference>
<comment type="caution">
    <text evidence="2">The sequence shown here is derived from an EMBL/GenBank/DDBJ whole genome shotgun (WGS) entry which is preliminary data.</text>
</comment>
<evidence type="ECO:0000313" key="3">
    <source>
        <dbReference type="Proteomes" id="UP001207654"/>
    </source>
</evidence>
<accession>A0ABT4A0R3</accession>
<protein>
    <submittedName>
        <fullName evidence="2">DUF2378 family protein</fullName>
    </submittedName>
</protein>
<sequence length="188" mass="20861">MPPAAAAASPQPAPRRMRYAPLEGLLRSLEIHERSAEMKEIIRLSGGTDYVPSEIAVERFAEVLLFLARTRFASLSPSEGLFRVGACLFEGYRKTLLGQIQLAALHLLGPDRLMRKIPEFVGRSSNFGTRAVEQLGPNTYRVDFRGVPLPGDYYNGILHAALRATGVSSPQSSWEQTGPEDMTFEVRW</sequence>
<feature type="region of interest" description="Disordered" evidence="1">
    <location>
        <begin position="169"/>
        <end position="188"/>
    </location>
</feature>
<organism evidence="2 3">
    <name type="scientific">Archangium lansingense</name>
    <dbReference type="NCBI Taxonomy" id="2995310"/>
    <lineage>
        <taxon>Bacteria</taxon>
        <taxon>Pseudomonadati</taxon>
        <taxon>Myxococcota</taxon>
        <taxon>Myxococcia</taxon>
        <taxon>Myxococcales</taxon>
        <taxon>Cystobacterineae</taxon>
        <taxon>Archangiaceae</taxon>
        <taxon>Archangium</taxon>
    </lineage>
</organism>
<dbReference type="EMBL" id="JAPNKA010000001">
    <property type="protein sequence ID" value="MCY1075203.1"/>
    <property type="molecule type" value="Genomic_DNA"/>
</dbReference>
<keyword evidence="3" id="KW-1185">Reference proteome</keyword>
<proteinExistence type="predicted"/>
<dbReference type="NCBIfam" id="TIGR02265">
    <property type="entry name" value="Mxa_TIGR02265"/>
    <property type="match status" value="1"/>
</dbReference>
<dbReference type="Proteomes" id="UP001207654">
    <property type="component" value="Unassembled WGS sequence"/>
</dbReference>
<gene>
    <name evidence="2" type="ORF">OV287_11935</name>
</gene>
<dbReference type="RefSeq" id="WP_267534149.1">
    <property type="nucleotide sequence ID" value="NZ_JAPNKA010000001.1"/>
</dbReference>
<evidence type="ECO:0000256" key="1">
    <source>
        <dbReference type="SAM" id="MobiDB-lite"/>
    </source>
</evidence>
<evidence type="ECO:0000313" key="2">
    <source>
        <dbReference type="EMBL" id="MCY1075203.1"/>
    </source>
</evidence>
<dbReference type="InterPro" id="IPR011751">
    <property type="entry name" value="Mxa_paralog_2265"/>
</dbReference>
<name>A0ABT4A0R3_9BACT</name>